<dbReference type="Proteomes" id="UP001151760">
    <property type="component" value="Unassembled WGS sequence"/>
</dbReference>
<comment type="caution">
    <text evidence="3">The sequence shown here is derived from an EMBL/GenBank/DDBJ whole genome shotgun (WGS) entry which is preliminary data.</text>
</comment>
<gene>
    <name evidence="3" type="ORF">Tco_0748782</name>
</gene>
<protein>
    <submittedName>
        <fullName evidence="3">Uncharacterized protein</fullName>
    </submittedName>
</protein>
<evidence type="ECO:0000256" key="2">
    <source>
        <dbReference type="SAM" id="MobiDB-lite"/>
    </source>
</evidence>
<evidence type="ECO:0000313" key="4">
    <source>
        <dbReference type="Proteomes" id="UP001151760"/>
    </source>
</evidence>
<keyword evidence="4" id="KW-1185">Reference proteome</keyword>
<reference evidence="3" key="1">
    <citation type="journal article" date="2022" name="Int. J. Mol. Sci.">
        <title>Draft Genome of Tanacetum Coccineum: Genomic Comparison of Closely Related Tanacetum-Family Plants.</title>
        <authorList>
            <person name="Yamashiro T."/>
            <person name="Shiraishi A."/>
            <person name="Nakayama K."/>
            <person name="Satake H."/>
        </authorList>
    </citation>
    <scope>NUCLEOTIDE SEQUENCE</scope>
</reference>
<feature type="coiled-coil region" evidence="1">
    <location>
        <begin position="312"/>
        <end position="339"/>
    </location>
</feature>
<proteinExistence type="predicted"/>
<organism evidence="3 4">
    <name type="scientific">Tanacetum coccineum</name>
    <dbReference type="NCBI Taxonomy" id="301880"/>
    <lineage>
        <taxon>Eukaryota</taxon>
        <taxon>Viridiplantae</taxon>
        <taxon>Streptophyta</taxon>
        <taxon>Embryophyta</taxon>
        <taxon>Tracheophyta</taxon>
        <taxon>Spermatophyta</taxon>
        <taxon>Magnoliopsida</taxon>
        <taxon>eudicotyledons</taxon>
        <taxon>Gunneridae</taxon>
        <taxon>Pentapetalae</taxon>
        <taxon>asterids</taxon>
        <taxon>campanulids</taxon>
        <taxon>Asterales</taxon>
        <taxon>Asteraceae</taxon>
        <taxon>Asteroideae</taxon>
        <taxon>Anthemideae</taxon>
        <taxon>Anthemidinae</taxon>
        <taxon>Tanacetum</taxon>
    </lineage>
</organism>
<dbReference type="EMBL" id="BQNB010010809">
    <property type="protein sequence ID" value="GJS82241.1"/>
    <property type="molecule type" value="Genomic_DNA"/>
</dbReference>
<feature type="region of interest" description="Disordered" evidence="2">
    <location>
        <begin position="220"/>
        <end position="239"/>
    </location>
</feature>
<evidence type="ECO:0000256" key="1">
    <source>
        <dbReference type="SAM" id="Coils"/>
    </source>
</evidence>
<sequence>MTCSLSHNVDEIKAMVRKQIKEDKVRQLAIMNLTVEYDNVSTATDELRNAYEKCNDIPQEKRVLIDDVLKQKSDKDYEMHNALDTIQLESVVSTISHEYLLEFTSEYGIPEGLHPELPNPEDTIVDFLEGKMGVYTRYGIVQPDQCPKSHQGENRDFSPGGTKDQGQNGLLWKIPHVDNPIPTEVAPDLGEGNGHYWAHCKQKALQKGQRGYRGKCTAQGAEEGPLYLPPDTESSEVPSGHMATTEVQDLFSIKSPESGKSASYQPGWGVINTCRQDTPDACQDVAVEVEVHDLRIRTKNLETLLEAEVDMKKAAKAKYTELIKELKSLRVQFSDLQVNNDQLS</sequence>
<accession>A0ABQ4YXS3</accession>
<feature type="region of interest" description="Disordered" evidence="2">
    <location>
        <begin position="143"/>
        <end position="167"/>
    </location>
</feature>
<keyword evidence="1" id="KW-0175">Coiled coil</keyword>
<name>A0ABQ4YXS3_9ASTR</name>
<evidence type="ECO:0000313" key="3">
    <source>
        <dbReference type="EMBL" id="GJS82241.1"/>
    </source>
</evidence>
<reference evidence="3" key="2">
    <citation type="submission" date="2022-01" db="EMBL/GenBank/DDBJ databases">
        <authorList>
            <person name="Yamashiro T."/>
            <person name="Shiraishi A."/>
            <person name="Satake H."/>
            <person name="Nakayama K."/>
        </authorList>
    </citation>
    <scope>NUCLEOTIDE SEQUENCE</scope>
</reference>